<protein>
    <submittedName>
        <fullName evidence="2">Uncharacterized protein</fullName>
    </submittedName>
</protein>
<evidence type="ECO:0000313" key="3">
    <source>
        <dbReference type="Proteomes" id="UP001372834"/>
    </source>
</evidence>
<organism evidence="2 3">
    <name type="scientific">Polyplax serrata</name>
    <name type="common">Common mouse louse</name>
    <dbReference type="NCBI Taxonomy" id="468196"/>
    <lineage>
        <taxon>Eukaryota</taxon>
        <taxon>Metazoa</taxon>
        <taxon>Ecdysozoa</taxon>
        <taxon>Arthropoda</taxon>
        <taxon>Hexapoda</taxon>
        <taxon>Insecta</taxon>
        <taxon>Pterygota</taxon>
        <taxon>Neoptera</taxon>
        <taxon>Paraneoptera</taxon>
        <taxon>Psocodea</taxon>
        <taxon>Troctomorpha</taxon>
        <taxon>Phthiraptera</taxon>
        <taxon>Anoplura</taxon>
        <taxon>Polyplacidae</taxon>
        <taxon>Polyplax</taxon>
    </lineage>
</organism>
<feature type="compositionally biased region" description="Basic and acidic residues" evidence="1">
    <location>
        <begin position="1"/>
        <end position="11"/>
    </location>
</feature>
<name>A0AAN8S9P3_POLSC</name>
<dbReference type="EMBL" id="JAWJWE010000006">
    <property type="protein sequence ID" value="KAK6632878.1"/>
    <property type="molecule type" value="Genomic_DNA"/>
</dbReference>
<comment type="caution">
    <text evidence="2">The sequence shown here is derived from an EMBL/GenBank/DDBJ whole genome shotgun (WGS) entry which is preliminary data.</text>
</comment>
<gene>
    <name evidence="2" type="ORF">RUM43_012617</name>
</gene>
<sequence>MGKNFHERRTEGSVVGSAGGAPTIINRELGPSSFIINFRWAPDFATGALCNNNNNNNNNNRGTQVPALQSEDRSQSYTNHTTTTINHLNCIQPSMEAIGQDIMLPTDGAEHCVDRSEFDKYIKYNRGCESQRMDSNHNYPHHPVPTQTSYYPGVEVKTDHGGFPGQGFDPLKSEDDFSVILAGVRKTCYSS</sequence>
<dbReference type="Proteomes" id="UP001372834">
    <property type="component" value="Unassembled WGS sequence"/>
</dbReference>
<proteinExistence type="predicted"/>
<evidence type="ECO:0000313" key="2">
    <source>
        <dbReference type="EMBL" id="KAK6632878.1"/>
    </source>
</evidence>
<dbReference type="AlphaFoldDB" id="A0AAN8S9P3"/>
<accession>A0AAN8S9P3</accession>
<reference evidence="2 3" key="1">
    <citation type="submission" date="2023-10" db="EMBL/GenBank/DDBJ databases">
        <title>Genomes of two closely related lineages of the louse Polyplax serrata with different host specificities.</title>
        <authorList>
            <person name="Martinu J."/>
            <person name="Tarabai H."/>
            <person name="Stefka J."/>
            <person name="Hypsa V."/>
        </authorList>
    </citation>
    <scope>NUCLEOTIDE SEQUENCE [LARGE SCALE GENOMIC DNA]</scope>
    <source>
        <strain evidence="2">HR10_N</strain>
    </source>
</reference>
<evidence type="ECO:0000256" key="1">
    <source>
        <dbReference type="SAM" id="MobiDB-lite"/>
    </source>
</evidence>
<feature type="region of interest" description="Disordered" evidence="1">
    <location>
        <begin position="1"/>
        <end position="22"/>
    </location>
</feature>